<accession>A0ACC6PH37</accession>
<keyword evidence="2" id="KW-1185">Reference proteome</keyword>
<proteinExistence type="predicted"/>
<dbReference type="Proteomes" id="UP001380953">
    <property type="component" value="Unassembled WGS sequence"/>
</dbReference>
<comment type="caution">
    <text evidence="1">The sequence shown here is derived from an EMBL/GenBank/DDBJ whole genome shotgun (WGS) entry which is preliminary data.</text>
</comment>
<evidence type="ECO:0000313" key="1">
    <source>
        <dbReference type="EMBL" id="MEJ8306127.1"/>
    </source>
</evidence>
<reference evidence="1" key="1">
    <citation type="submission" date="2024-03" db="EMBL/GenBank/DDBJ databases">
        <title>Whole genome sequecning of epiphytes from Marcgravia umbellata leaves.</title>
        <authorList>
            <person name="Kumar G."/>
            <person name="Savka M.A."/>
        </authorList>
    </citation>
    <scope>NUCLEOTIDE SEQUENCE</scope>
    <source>
        <strain evidence="1">RIT_BL5</strain>
    </source>
</reference>
<organism evidence="1 2">
    <name type="scientific">Saccharibacillus sacchari</name>
    <dbReference type="NCBI Taxonomy" id="456493"/>
    <lineage>
        <taxon>Bacteria</taxon>
        <taxon>Bacillati</taxon>
        <taxon>Bacillota</taxon>
        <taxon>Bacilli</taxon>
        <taxon>Bacillales</taxon>
        <taxon>Paenibacillaceae</taxon>
        <taxon>Saccharibacillus</taxon>
    </lineage>
</organism>
<name>A0ACC6PH37_9BACL</name>
<protein>
    <submittedName>
        <fullName evidence="1">Response regulator</fullName>
    </submittedName>
</protein>
<gene>
    <name evidence="1" type="ORF">WKI47_19675</name>
</gene>
<dbReference type="EMBL" id="JBBKAR010000049">
    <property type="protein sequence ID" value="MEJ8306127.1"/>
    <property type="molecule type" value="Genomic_DNA"/>
</dbReference>
<evidence type="ECO:0000313" key="2">
    <source>
        <dbReference type="Proteomes" id="UP001380953"/>
    </source>
</evidence>
<sequence length="133" mass="15456">MRENAEYVLYIEDDRSSMLLMRHIFRKKLPELQLLEAVTMEEGITLMDLHRPSLILMDIQLPGMDGYEGIERLHSDPNTAMIPIWAISASALNDDVQRGLEAGFQKYLKKPLTMENFVRQIRESLLNTENQHL</sequence>